<reference evidence="2" key="1">
    <citation type="submission" date="2024-02" db="EMBL/GenBank/DDBJ databases">
        <authorList>
            <consortium name="ELIXIR-Norway"/>
            <consortium name="Elixir Norway"/>
        </authorList>
    </citation>
    <scope>NUCLEOTIDE SEQUENCE</scope>
</reference>
<feature type="compositionally biased region" description="Basic and acidic residues" evidence="1">
    <location>
        <begin position="60"/>
        <end position="71"/>
    </location>
</feature>
<evidence type="ECO:0000313" key="2">
    <source>
        <dbReference type="EMBL" id="CAK9237069.1"/>
    </source>
</evidence>
<keyword evidence="3" id="KW-1185">Reference proteome</keyword>
<organism evidence="2 3">
    <name type="scientific">Sphagnum troendelagicum</name>
    <dbReference type="NCBI Taxonomy" id="128251"/>
    <lineage>
        <taxon>Eukaryota</taxon>
        <taxon>Viridiplantae</taxon>
        <taxon>Streptophyta</taxon>
        <taxon>Embryophyta</taxon>
        <taxon>Bryophyta</taxon>
        <taxon>Sphagnophytina</taxon>
        <taxon>Sphagnopsida</taxon>
        <taxon>Sphagnales</taxon>
        <taxon>Sphagnaceae</taxon>
        <taxon>Sphagnum</taxon>
    </lineage>
</organism>
<gene>
    <name evidence="2" type="ORF">CSSPTR1EN2_LOCUS23469</name>
</gene>
<sequence>MTFMVVDTDSYDVLLGLDLLIKIGAIVDIEQGLIQVRRGPGDDVEVLPLTMVNLMQRSESANREKGEDCTQRHVSGSSKVMGGAGQSSQQGICEQLVELGSESDSDSSESSEETTQLVENDEGASEFGDTEFEELVKKEGPQQILQLTMQAKADEFMKEELADDDDYADWIQWAAEEEQRMQRLSEAAIAAEESMLLQLQQMEIVDSSSCVEK</sequence>
<protein>
    <submittedName>
        <fullName evidence="2">Uncharacterized protein</fullName>
    </submittedName>
</protein>
<evidence type="ECO:0000256" key="1">
    <source>
        <dbReference type="SAM" id="MobiDB-lite"/>
    </source>
</evidence>
<evidence type="ECO:0000313" key="3">
    <source>
        <dbReference type="Proteomes" id="UP001497512"/>
    </source>
</evidence>
<feature type="compositionally biased region" description="Acidic residues" evidence="1">
    <location>
        <begin position="101"/>
        <end position="112"/>
    </location>
</feature>
<name>A0ABP0V3Q9_9BRYO</name>
<dbReference type="Proteomes" id="UP001497512">
    <property type="component" value="Chromosome 9"/>
</dbReference>
<proteinExistence type="predicted"/>
<accession>A0ABP0V3Q9</accession>
<dbReference type="EMBL" id="OZ019901">
    <property type="protein sequence ID" value="CAK9237069.1"/>
    <property type="molecule type" value="Genomic_DNA"/>
</dbReference>
<feature type="region of interest" description="Disordered" evidence="1">
    <location>
        <begin position="99"/>
        <end position="127"/>
    </location>
</feature>
<feature type="region of interest" description="Disordered" evidence="1">
    <location>
        <begin position="59"/>
        <end position="87"/>
    </location>
</feature>